<dbReference type="GO" id="GO:0009231">
    <property type="term" value="P:riboflavin biosynthetic process"/>
    <property type="evidence" value="ECO:0007669"/>
    <property type="project" value="InterPro"/>
</dbReference>
<organism evidence="5 6">
    <name type="scientific">Sphingomonas oleivorans</name>
    <dbReference type="NCBI Taxonomy" id="1735121"/>
    <lineage>
        <taxon>Bacteria</taxon>
        <taxon>Pseudomonadati</taxon>
        <taxon>Pseudomonadota</taxon>
        <taxon>Alphaproteobacteria</taxon>
        <taxon>Sphingomonadales</taxon>
        <taxon>Sphingomonadaceae</taxon>
        <taxon>Sphingomonas</taxon>
    </lineage>
</organism>
<dbReference type="InterPro" id="IPR050765">
    <property type="entry name" value="Riboflavin_Biosynth_HTPR"/>
</dbReference>
<dbReference type="InterPro" id="IPR024072">
    <property type="entry name" value="DHFR-like_dom_sf"/>
</dbReference>
<evidence type="ECO:0000313" key="6">
    <source>
        <dbReference type="Proteomes" id="UP000244162"/>
    </source>
</evidence>
<keyword evidence="2" id="KW-0521">NADP</keyword>
<dbReference type="Proteomes" id="UP000244162">
    <property type="component" value="Unassembled WGS sequence"/>
</dbReference>
<dbReference type="InterPro" id="IPR002734">
    <property type="entry name" value="RibDG_C"/>
</dbReference>
<dbReference type="SUPFAM" id="SSF53597">
    <property type="entry name" value="Dihydrofolate reductase-like"/>
    <property type="match status" value="1"/>
</dbReference>
<dbReference type="Pfam" id="PF01872">
    <property type="entry name" value="RibD_C"/>
    <property type="match status" value="1"/>
</dbReference>
<dbReference type="EMBL" id="NWBU01000004">
    <property type="protein sequence ID" value="PTQ13567.1"/>
    <property type="molecule type" value="Genomic_DNA"/>
</dbReference>
<comment type="caution">
    <text evidence="5">The sequence shown here is derived from an EMBL/GenBank/DDBJ whole genome shotgun (WGS) entry which is preliminary data.</text>
</comment>
<dbReference type="Gene3D" id="3.40.430.10">
    <property type="entry name" value="Dihydrofolate Reductase, subunit A"/>
    <property type="match status" value="1"/>
</dbReference>
<dbReference type="PANTHER" id="PTHR38011:SF7">
    <property type="entry name" value="2,5-DIAMINO-6-RIBOSYLAMINO-4(3H)-PYRIMIDINONE 5'-PHOSPHATE REDUCTASE"/>
    <property type="match status" value="1"/>
</dbReference>
<protein>
    <submittedName>
        <fullName evidence="5">2-hydroxy-3-oxopropionate reductase</fullName>
    </submittedName>
</protein>
<keyword evidence="3" id="KW-0560">Oxidoreductase</keyword>
<comment type="pathway">
    <text evidence="1">Cofactor biosynthesis; riboflavin biosynthesis.</text>
</comment>
<name>A0A2T5G347_9SPHN</name>
<gene>
    <name evidence="5" type="ORF">CLG96_02925</name>
</gene>
<evidence type="ECO:0000313" key="5">
    <source>
        <dbReference type="EMBL" id="PTQ13567.1"/>
    </source>
</evidence>
<dbReference type="AlphaFoldDB" id="A0A2T5G347"/>
<accession>A0A2T5G347</accession>
<keyword evidence="6" id="KW-1185">Reference proteome</keyword>
<feature type="domain" description="Bacterial bifunctional deaminase-reductase C-terminal" evidence="4">
    <location>
        <begin position="3"/>
        <end position="217"/>
    </location>
</feature>
<evidence type="ECO:0000256" key="1">
    <source>
        <dbReference type="ARBA" id="ARBA00005104"/>
    </source>
</evidence>
<reference evidence="5 6" key="1">
    <citation type="submission" date="2017-09" db="EMBL/GenBank/DDBJ databases">
        <title>Sphingomonas panjinensis sp.nov., isolated from oil-contaminated soil.</title>
        <authorList>
            <person name="Wang L."/>
            <person name="Chen L."/>
        </authorList>
    </citation>
    <scope>NUCLEOTIDE SEQUENCE [LARGE SCALE GENOMIC DNA]</scope>
    <source>
        <strain evidence="5 6">FW-11</strain>
    </source>
</reference>
<sequence>MKPYLICHMVSSIDGRILPSRWRPQVREGDLYDRLHHELGGQAWLVGRVTGQEFAKAETYPAPSEAVFPREPWIAQRGASGYGVVLDAAGKIAWGRSDIGGDPIVVILTEQVSDAHLAGLRSDGVSYLFAGETSIDLPRALEILNRELGVERLILEGGGIANGAFLREGLVDEISLIVWPTVDGAAGAPSVFDSLAADADRLAPVRAMHLLSCESMADGAVWLRYRVENG</sequence>
<dbReference type="OrthoDB" id="9800865at2"/>
<proteinExistence type="predicted"/>
<evidence type="ECO:0000256" key="3">
    <source>
        <dbReference type="ARBA" id="ARBA00023002"/>
    </source>
</evidence>
<dbReference type="PANTHER" id="PTHR38011">
    <property type="entry name" value="DIHYDROFOLATE REDUCTASE FAMILY PROTEIN (AFU_ORTHOLOGUE AFUA_8G06820)"/>
    <property type="match status" value="1"/>
</dbReference>
<dbReference type="RefSeq" id="WP_107966802.1">
    <property type="nucleotide sequence ID" value="NZ_NWBU01000004.1"/>
</dbReference>
<dbReference type="GO" id="GO:0008703">
    <property type="term" value="F:5-amino-6-(5-phosphoribosylamino)uracil reductase activity"/>
    <property type="evidence" value="ECO:0007669"/>
    <property type="project" value="InterPro"/>
</dbReference>
<evidence type="ECO:0000259" key="4">
    <source>
        <dbReference type="Pfam" id="PF01872"/>
    </source>
</evidence>
<evidence type="ECO:0000256" key="2">
    <source>
        <dbReference type="ARBA" id="ARBA00022857"/>
    </source>
</evidence>